<dbReference type="Proteomes" id="UP000655588">
    <property type="component" value="Unassembled WGS sequence"/>
</dbReference>
<evidence type="ECO:0000313" key="6">
    <source>
        <dbReference type="Proteomes" id="UP000655588"/>
    </source>
</evidence>
<protein>
    <recommendedName>
        <fullName evidence="4">Peptidase M13 N-terminal domain-containing protein</fullName>
    </recommendedName>
</protein>
<evidence type="ECO:0000256" key="3">
    <source>
        <dbReference type="SAM" id="MobiDB-lite"/>
    </source>
</evidence>
<dbReference type="EMBL" id="WNWW01000577">
    <property type="protein sequence ID" value="KAF3423306.1"/>
    <property type="molecule type" value="Genomic_DNA"/>
</dbReference>
<keyword evidence="6" id="KW-1185">Reference proteome</keyword>
<dbReference type="AlphaFoldDB" id="A0A833RWK2"/>
<proteinExistence type="inferred from homology"/>
<dbReference type="GO" id="GO:0006508">
    <property type="term" value="P:proteolysis"/>
    <property type="evidence" value="ECO:0007669"/>
    <property type="project" value="InterPro"/>
</dbReference>
<gene>
    <name evidence="5" type="ORF">E2986_12791</name>
</gene>
<name>A0A833RWK2_9HYME</name>
<comment type="similarity">
    <text evidence="2">Belongs to the peptidase M13 family.</text>
</comment>
<comment type="subcellular location">
    <subcellularLocation>
        <location evidence="1">Cell membrane</location>
        <topology evidence="1">Single-pass type II membrane protein</topology>
    </subcellularLocation>
</comment>
<organism evidence="5 6">
    <name type="scientific">Frieseomelitta varia</name>
    <dbReference type="NCBI Taxonomy" id="561572"/>
    <lineage>
        <taxon>Eukaryota</taxon>
        <taxon>Metazoa</taxon>
        <taxon>Ecdysozoa</taxon>
        <taxon>Arthropoda</taxon>
        <taxon>Hexapoda</taxon>
        <taxon>Insecta</taxon>
        <taxon>Pterygota</taxon>
        <taxon>Neoptera</taxon>
        <taxon>Endopterygota</taxon>
        <taxon>Hymenoptera</taxon>
        <taxon>Apocrita</taxon>
        <taxon>Aculeata</taxon>
        <taxon>Apoidea</taxon>
        <taxon>Anthophila</taxon>
        <taxon>Apidae</taxon>
        <taxon>Frieseomelitta</taxon>
    </lineage>
</organism>
<dbReference type="Gene3D" id="1.10.1380.10">
    <property type="entry name" value="Neutral endopeptidase , domain2"/>
    <property type="match status" value="1"/>
</dbReference>
<feature type="region of interest" description="Disordered" evidence="3">
    <location>
        <begin position="423"/>
        <end position="452"/>
    </location>
</feature>
<dbReference type="InterPro" id="IPR042089">
    <property type="entry name" value="Peptidase_M13_dom_2"/>
</dbReference>
<feature type="domain" description="Peptidase M13 N-terminal" evidence="4">
    <location>
        <begin position="125"/>
        <end position="304"/>
    </location>
</feature>
<evidence type="ECO:0000259" key="4">
    <source>
        <dbReference type="Pfam" id="PF05649"/>
    </source>
</evidence>
<feature type="compositionally biased region" description="Basic and acidic residues" evidence="3">
    <location>
        <begin position="423"/>
        <end position="435"/>
    </location>
</feature>
<dbReference type="GO" id="GO:0005886">
    <property type="term" value="C:plasma membrane"/>
    <property type="evidence" value="ECO:0007669"/>
    <property type="project" value="UniProtKB-SubCell"/>
</dbReference>
<evidence type="ECO:0000313" key="5">
    <source>
        <dbReference type="EMBL" id="KAF3423306.1"/>
    </source>
</evidence>
<reference evidence="5" key="1">
    <citation type="submission" date="2019-11" db="EMBL/GenBank/DDBJ databases">
        <title>The nuclear and mitochondrial genomes of Frieseomelitta varia - a highly eusocial stingless bee (Meliponini) with a permanently sterile worker caste.</title>
        <authorList>
            <person name="Freitas F.C.P."/>
            <person name="Lourenco A.P."/>
            <person name="Nunes F.M.F."/>
            <person name="Paschoal A.R."/>
            <person name="Abreu F.C.P."/>
            <person name="Barbin F.O."/>
            <person name="Bataglia L."/>
            <person name="Cardoso-Junior C.A.M."/>
            <person name="Cervoni M.S."/>
            <person name="Silva S.R."/>
            <person name="Dalarmi F."/>
            <person name="Del Lama M.A."/>
            <person name="Depintor T.S."/>
            <person name="Ferreira K.M."/>
            <person name="Goria P.S."/>
            <person name="Jaskot M.C."/>
            <person name="Lago D.C."/>
            <person name="Luna-Lucena D."/>
            <person name="Moda L.M."/>
            <person name="Nascimento L."/>
            <person name="Pedrino M."/>
            <person name="Rabico F.O."/>
            <person name="Sanches F.C."/>
            <person name="Santos D.E."/>
            <person name="Santos C.G."/>
            <person name="Vieira J."/>
            <person name="Lopes T.F."/>
            <person name="Barchuk A.R."/>
            <person name="Hartfelder K."/>
            <person name="Simoes Z.L.P."/>
            <person name="Bitondi M.M.G."/>
            <person name="Pinheiro D.G."/>
        </authorList>
    </citation>
    <scope>NUCLEOTIDE SEQUENCE</scope>
    <source>
        <strain evidence="5">USP_RPSP 00005682</strain>
        <tissue evidence="5">Whole individual</tissue>
    </source>
</reference>
<dbReference type="InterPro" id="IPR000718">
    <property type="entry name" value="Peptidase_M13"/>
</dbReference>
<sequence length="662" mass="77133">MAVCFQNKMEEQRSRRIQRIVEGFLPRTMDPKDRASETDLLLQFCLSLSKVNQRVLIAIQRNIQSLSSFKYHAQHPFHSLSIVAEFDNVLNMYVRLFNGVNNGIVSILQIYPKHKDLYNWVDVDQRVYVPFNMSYLQESFGYIRWGTLLNATLGAATADLYNHSRNRDRGTAAHGYEDQLVYVYVTAPRYFRSLGKLLNRFSRRIIHNGLLLLYATDTLHDIVNVTGSKNWELSCFKLTKDVFGEVTGALYVRQYTPQYLETLANRVGGLFERVKETVAERILVKSWLDEETRTQALLKLNSLRGRFHVWPGFYNESLLAREMAEVEIDPEDFFRTVLRRLRQIRTVDDKVLRRNVTEKRRHPYSVTAYYESSTNTIGKANAKREESRDLISEHFSISRHPAGDDDCLVVVLGRWAGVRGARDLGIGDRPRDPPRLRPSSTPTATGPGHERRSMALDHAGVLEEAGSEDRVRRQALRQEFLEEGSVLRERRRRAVRLERDEERERRRYWSLADFLQNLAHPDEREGPESSRIGGASFEPAFLHKRRPGKHRRANFSSRGLERSFRLSRLRPSSRFLVRPPRRFSLFHFHLNLLFQRRGLVIPYLTSTVLVEFSFLLLLRDNVPLMYSSFVFRIALQTYCSNMTAEAYILSVELDYHTPQPER</sequence>
<evidence type="ECO:0000256" key="2">
    <source>
        <dbReference type="ARBA" id="ARBA00007357"/>
    </source>
</evidence>
<dbReference type="Pfam" id="PF05649">
    <property type="entry name" value="Peptidase_M13_N"/>
    <property type="match status" value="1"/>
</dbReference>
<accession>A0A833RWK2</accession>
<dbReference type="SUPFAM" id="SSF55486">
    <property type="entry name" value="Metalloproteases ('zincins'), catalytic domain"/>
    <property type="match status" value="1"/>
</dbReference>
<dbReference type="GO" id="GO:0004222">
    <property type="term" value="F:metalloendopeptidase activity"/>
    <property type="evidence" value="ECO:0007669"/>
    <property type="project" value="InterPro"/>
</dbReference>
<dbReference type="InterPro" id="IPR008753">
    <property type="entry name" value="Peptidase_M13_N"/>
</dbReference>
<dbReference type="PROSITE" id="PS51885">
    <property type="entry name" value="NEPRILYSIN"/>
    <property type="match status" value="1"/>
</dbReference>
<comment type="caution">
    <text evidence="5">The sequence shown here is derived from an EMBL/GenBank/DDBJ whole genome shotgun (WGS) entry which is preliminary data.</text>
</comment>
<evidence type="ECO:0000256" key="1">
    <source>
        <dbReference type="ARBA" id="ARBA00004401"/>
    </source>
</evidence>